<dbReference type="Proteomes" id="UP000286746">
    <property type="component" value="Unassembled WGS sequence"/>
</dbReference>
<dbReference type="GO" id="GO:0016779">
    <property type="term" value="F:nucleotidyltransferase activity"/>
    <property type="evidence" value="ECO:0007669"/>
    <property type="project" value="InterPro"/>
</dbReference>
<dbReference type="SUPFAM" id="SSF81301">
    <property type="entry name" value="Nucleotidyltransferase"/>
    <property type="match status" value="1"/>
</dbReference>
<evidence type="ECO:0000259" key="2">
    <source>
        <dbReference type="Pfam" id="PF13228"/>
    </source>
</evidence>
<dbReference type="RefSeq" id="WP_125052773.1">
    <property type="nucleotide sequence ID" value="NZ_BHZD01000001.1"/>
</dbReference>
<reference evidence="3 4" key="1">
    <citation type="submission" date="2018-11" db="EMBL/GenBank/DDBJ databases">
        <title>Whole genome sequence of Streptomyces paromomycinus NBRC 15454(T).</title>
        <authorList>
            <person name="Komaki H."/>
            <person name="Tamura T."/>
        </authorList>
    </citation>
    <scope>NUCLEOTIDE SEQUENCE [LARGE SCALE GENOMIC DNA]</scope>
    <source>
        <strain evidence="3 4">NBRC 15454</strain>
    </source>
</reference>
<gene>
    <name evidence="3" type="ORF">GKJPGBOP_01348</name>
</gene>
<name>A0A401VXC7_STREY</name>
<keyword evidence="4" id="KW-1185">Reference proteome</keyword>
<dbReference type="EMBL" id="BHZD01000001">
    <property type="protein sequence ID" value="GCD41691.1"/>
    <property type="molecule type" value="Genomic_DNA"/>
</dbReference>
<feature type="domain" description="DUF4037" evidence="2">
    <location>
        <begin position="147"/>
        <end position="226"/>
    </location>
</feature>
<dbReference type="Gene3D" id="3.30.460.10">
    <property type="entry name" value="Beta Polymerase, domain 2"/>
    <property type="match status" value="1"/>
</dbReference>
<dbReference type="AlphaFoldDB" id="A0A401VXC7"/>
<dbReference type="InterPro" id="IPR002934">
    <property type="entry name" value="Polymerase_NTP_transf_dom"/>
</dbReference>
<dbReference type="Pfam" id="PF01909">
    <property type="entry name" value="NTP_transf_2"/>
    <property type="match status" value="1"/>
</dbReference>
<evidence type="ECO:0000313" key="3">
    <source>
        <dbReference type="EMBL" id="GCD41691.1"/>
    </source>
</evidence>
<evidence type="ECO:0000313" key="4">
    <source>
        <dbReference type="Proteomes" id="UP000286746"/>
    </source>
</evidence>
<dbReference type="Pfam" id="PF13228">
    <property type="entry name" value="DUF4037"/>
    <property type="match status" value="1"/>
</dbReference>
<dbReference type="InterPro" id="IPR043519">
    <property type="entry name" value="NT_sf"/>
</dbReference>
<organism evidence="3 4">
    <name type="scientific">Streptomyces paromomycinus</name>
    <name type="common">Streptomyces rimosus subsp. paromomycinus</name>
    <dbReference type="NCBI Taxonomy" id="92743"/>
    <lineage>
        <taxon>Bacteria</taxon>
        <taxon>Bacillati</taxon>
        <taxon>Actinomycetota</taxon>
        <taxon>Actinomycetes</taxon>
        <taxon>Kitasatosporales</taxon>
        <taxon>Streptomycetaceae</taxon>
        <taxon>Streptomyces</taxon>
    </lineage>
</organism>
<sequence>MENAAAAGAHEDHWTRSGAAALAEVPGVVGVTLGGSRARGTHRPDSDWDLGVYYRGEVGLAGLADLAAEITGTPVEIHPPGAWGAWVDGGAWLVMPDGTPVDWLLRDTDRVERVWRECRAGRFEIGAQVGHPLGFWSPAYAGELALSRVLADPTGELGRLKEEMREYPEPLRAVLTGTAVRDAGFSVTVARKSQASGDTLHVALCLARAVGDLTQALHAHHRTWCINEKGALAAAAAMPGTPPGFAERASALLGELGCSAAELGRSLEAAESLVAEVRAVVEGAA</sequence>
<evidence type="ECO:0000259" key="1">
    <source>
        <dbReference type="Pfam" id="PF01909"/>
    </source>
</evidence>
<dbReference type="InterPro" id="IPR025117">
    <property type="entry name" value="DUF4037"/>
</dbReference>
<comment type="caution">
    <text evidence="3">The sequence shown here is derived from an EMBL/GenBank/DDBJ whole genome shotgun (WGS) entry which is preliminary data.</text>
</comment>
<accession>A0A401VXC7</accession>
<dbReference type="CDD" id="cd05403">
    <property type="entry name" value="NT_KNTase_like"/>
    <property type="match status" value="1"/>
</dbReference>
<keyword evidence="3" id="KW-0808">Transferase</keyword>
<feature type="domain" description="Polymerase nucleotidyl transferase" evidence="1">
    <location>
        <begin position="26"/>
        <end position="78"/>
    </location>
</feature>
<protein>
    <submittedName>
        <fullName evidence="3">Nucleotidyltransferase</fullName>
    </submittedName>
</protein>
<proteinExistence type="predicted"/>